<name>A0A5N8X0N1_9ACTN</name>
<proteinExistence type="predicted"/>
<dbReference type="InterPro" id="IPR035093">
    <property type="entry name" value="RelE/ParE_toxin_dom_sf"/>
</dbReference>
<dbReference type="Gene3D" id="3.30.2310.20">
    <property type="entry name" value="RelE-like"/>
    <property type="match status" value="1"/>
</dbReference>
<keyword evidence="2" id="KW-1185">Reference proteome</keyword>
<reference evidence="1 2" key="1">
    <citation type="submission" date="2019-09" db="EMBL/GenBank/DDBJ databases">
        <authorList>
            <person name="Duangmal K."/>
            <person name="Teo W.F.A."/>
            <person name="Lipun K."/>
        </authorList>
    </citation>
    <scope>NUCLEOTIDE SEQUENCE [LARGE SCALE GENOMIC DNA]</scope>
    <source>
        <strain evidence="1 2">K1PN6</strain>
    </source>
</reference>
<dbReference type="SUPFAM" id="SSF143011">
    <property type="entry name" value="RelE-like"/>
    <property type="match status" value="1"/>
</dbReference>
<evidence type="ECO:0000313" key="2">
    <source>
        <dbReference type="Proteomes" id="UP000373149"/>
    </source>
</evidence>
<evidence type="ECO:0000313" key="1">
    <source>
        <dbReference type="EMBL" id="MPY53099.1"/>
    </source>
</evidence>
<sequence length="90" mass="10038">MAVPYSVEFTERAARARDSLPAERRDLLERGLAILVTEPRHKLSHPLSGDETAREIALSRNLVIEYVVSDGKLVVLVVTVIDLTDVLIEE</sequence>
<gene>
    <name evidence="1" type="ORF">FPZ41_32865</name>
</gene>
<comment type="caution">
    <text evidence="1">The sequence shown here is derived from an EMBL/GenBank/DDBJ whole genome shotgun (WGS) entry which is preliminary data.</text>
</comment>
<dbReference type="Proteomes" id="UP000373149">
    <property type="component" value="Unassembled WGS sequence"/>
</dbReference>
<evidence type="ECO:0008006" key="3">
    <source>
        <dbReference type="Google" id="ProtNLM"/>
    </source>
</evidence>
<organism evidence="1 2">
    <name type="scientific">Streptomyces acidicola</name>
    <dbReference type="NCBI Taxonomy" id="2596892"/>
    <lineage>
        <taxon>Bacteria</taxon>
        <taxon>Bacillati</taxon>
        <taxon>Actinomycetota</taxon>
        <taxon>Actinomycetes</taxon>
        <taxon>Kitasatosporales</taxon>
        <taxon>Streptomycetaceae</taxon>
        <taxon>Streptomyces</taxon>
    </lineage>
</organism>
<dbReference type="AlphaFoldDB" id="A0A5N8X0N1"/>
<dbReference type="EMBL" id="VMNX01000172">
    <property type="protein sequence ID" value="MPY53099.1"/>
    <property type="molecule type" value="Genomic_DNA"/>
</dbReference>
<dbReference type="RefSeq" id="WP_152867255.1">
    <property type="nucleotide sequence ID" value="NZ_VMNX01000172.1"/>
</dbReference>
<protein>
    <recommendedName>
        <fullName evidence="3">Plasmid stabilization protein</fullName>
    </recommendedName>
</protein>
<accession>A0A5N8X0N1</accession>